<dbReference type="Proteomes" id="UP001500967">
    <property type="component" value="Unassembled WGS sequence"/>
</dbReference>
<proteinExistence type="predicted"/>
<dbReference type="EMBL" id="BAAAGX010000006">
    <property type="protein sequence ID" value="GAA0229519.1"/>
    <property type="molecule type" value="Genomic_DNA"/>
</dbReference>
<dbReference type="PANTHER" id="PTHR48105">
    <property type="entry name" value="THIOREDOXIN REDUCTASE 1-RELATED-RELATED"/>
    <property type="match status" value="1"/>
</dbReference>
<evidence type="ECO:0000256" key="3">
    <source>
        <dbReference type="ARBA" id="ARBA00048132"/>
    </source>
</evidence>
<keyword evidence="6" id="KW-1185">Reference proteome</keyword>
<evidence type="ECO:0000256" key="2">
    <source>
        <dbReference type="ARBA" id="ARBA00023002"/>
    </source>
</evidence>
<gene>
    <name evidence="5" type="ORF">GCM10009539_13620</name>
</gene>
<keyword evidence="1" id="KW-0285">Flavoprotein</keyword>
<feature type="domain" description="FAD/NAD(P)-binding" evidence="4">
    <location>
        <begin position="1"/>
        <end position="283"/>
    </location>
</feature>
<reference evidence="5 6" key="1">
    <citation type="journal article" date="2019" name="Int. J. Syst. Evol. Microbiol.">
        <title>The Global Catalogue of Microorganisms (GCM) 10K type strain sequencing project: providing services to taxonomists for standard genome sequencing and annotation.</title>
        <authorList>
            <consortium name="The Broad Institute Genomics Platform"/>
            <consortium name="The Broad Institute Genome Sequencing Center for Infectious Disease"/>
            <person name="Wu L."/>
            <person name="Ma J."/>
        </authorList>
    </citation>
    <scope>NUCLEOTIDE SEQUENCE [LARGE SCALE GENOMIC DNA]</scope>
    <source>
        <strain evidence="5 6">JCM 10425</strain>
    </source>
</reference>
<evidence type="ECO:0000313" key="5">
    <source>
        <dbReference type="EMBL" id="GAA0229519.1"/>
    </source>
</evidence>
<name>A0ABN0TU03_9ACTN</name>
<dbReference type="Pfam" id="PF07992">
    <property type="entry name" value="Pyr_redox_2"/>
    <property type="match status" value="1"/>
</dbReference>
<comment type="caution">
    <text evidence="5">The sequence shown here is derived from an EMBL/GenBank/DDBJ whole genome shotgun (WGS) entry which is preliminary data.</text>
</comment>
<dbReference type="Gene3D" id="3.50.50.60">
    <property type="entry name" value="FAD/NAD(P)-binding domain"/>
    <property type="match status" value="2"/>
</dbReference>
<dbReference type="SUPFAM" id="SSF51905">
    <property type="entry name" value="FAD/NAD(P)-binding domain"/>
    <property type="match status" value="1"/>
</dbReference>
<evidence type="ECO:0000313" key="6">
    <source>
        <dbReference type="Proteomes" id="UP001500967"/>
    </source>
</evidence>
<dbReference type="InterPro" id="IPR023753">
    <property type="entry name" value="FAD/NAD-binding_dom"/>
</dbReference>
<dbReference type="InterPro" id="IPR050097">
    <property type="entry name" value="Ferredoxin-NADP_redctase_2"/>
</dbReference>
<sequence length="298" mass="30827">MVIGGGPAGLSAATTLARSLRSVVVIDDGHPRNAPAAGVHNFLTRDGVSPADLLAAGRDEVTRYGGSVRPGRAVAARTSGDGFQVTLADGDVIEARRLLVTTGLTDELPDVAGLRERFGRDVVHCPYCHGWEIRGRRIAVLASGPMGVHQAILFRQWTDDLVLLTHTTEAPAPEQAALLTGRGIAVVAGVVDRLEVDDDRLRGVRLADGRSVGCDAIVVGPRMVASSPVLDDLGLKPVAHPMGEAVGMTYPAEPTGATTVPGLWLAGNVTDLQAQVITAAAQGVAVAAALNMELVLAG</sequence>
<dbReference type="InterPro" id="IPR036188">
    <property type="entry name" value="FAD/NAD-bd_sf"/>
</dbReference>
<comment type="catalytic activity">
    <reaction evidence="3">
        <text>[thioredoxin]-dithiol + NADP(+) = [thioredoxin]-disulfide + NADPH + H(+)</text>
        <dbReference type="Rhea" id="RHEA:20345"/>
        <dbReference type="Rhea" id="RHEA-COMP:10698"/>
        <dbReference type="Rhea" id="RHEA-COMP:10700"/>
        <dbReference type="ChEBI" id="CHEBI:15378"/>
        <dbReference type="ChEBI" id="CHEBI:29950"/>
        <dbReference type="ChEBI" id="CHEBI:50058"/>
        <dbReference type="ChEBI" id="CHEBI:57783"/>
        <dbReference type="ChEBI" id="CHEBI:58349"/>
        <dbReference type="EC" id="1.8.1.9"/>
    </reaction>
</comment>
<evidence type="ECO:0000259" key="4">
    <source>
        <dbReference type="Pfam" id="PF07992"/>
    </source>
</evidence>
<organism evidence="5 6">
    <name type="scientific">Cryptosporangium japonicum</name>
    <dbReference type="NCBI Taxonomy" id="80872"/>
    <lineage>
        <taxon>Bacteria</taxon>
        <taxon>Bacillati</taxon>
        <taxon>Actinomycetota</taxon>
        <taxon>Actinomycetes</taxon>
        <taxon>Cryptosporangiales</taxon>
        <taxon>Cryptosporangiaceae</taxon>
        <taxon>Cryptosporangium</taxon>
    </lineage>
</organism>
<keyword evidence="2" id="KW-0560">Oxidoreductase</keyword>
<accession>A0ABN0TU03</accession>
<evidence type="ECO:0000256" key="1">
    <source>
        <dbReference type="ARBA" id="ARBA00022630"/>
    </source>
</evidence>
<dbReference type="PRINTS" id="PR00469">
    <property type="entry name" value="PNDRDTASEII"/>
</dbReference>
<protein>
    <submittedName>
        <fullName evidence="5">NAD(P)/FAD-dependent oxidoreductase</fullName>
    </submittedName>
</protein>